<feature type="chain" id="PRO_5015153404" evidence="1">
    <location>
        <begin position="22"/>
        <end position="594"/>
    </location>
</feature>
<dbReference type="InterPro" id="IPR013830">
    <property type="entry name" value="SGNH_hydro"/>
</dbReference>
<feature type="domain" description="SGNH hydrolase-type esterase" evidence="2">
    <location>
        <begin position="420"/>
        <end position="583"/>
    </location>
</feature>
<dbReference type="PANTHER" id="PTHR30383:SF32">
    <property type="entry name" value="SGNH-HYDROLASE"/>
    <property type="match status" value="1"/>
</dbReference>
<dbReference type="Gene3D" id="2.60.120.260">
    <property type="entry name" value="Galactose-binding domain-like"/>
    <property type="match status" value="1"/>
</dbReference>
<organism evidence="5 6">
    <name type="scientific">Dyadobacter jiangsuensis</name>
    <dbReference type="NCBI Taxonomy" id="1591085"/>
    <lineage>
        <taxon>Bacteria</taxon>
        <taxon>Pseudomonadati</taxon>
        <taxon>Bacteroidota</taxon>
        <taxon>Cytophagia</taxon>
        <taxon>Cytophagales</taxon>
        <taxon>Spirosomataceae</taxon>
        <taxon>Dyadobacter</taxon>
    </lineage>
</organism>
<dbReference type="InterPro" id="IPR051532">
    <property type="entry name" value="Ester_Hydrolysis_Enzymes"/>
</dbReference>
<reference evidence="5 6" key="1">
    <citation type="submission" date="2018-03" db="EMBL/GenBank/DDBJ databases">
        <title>Genomic Encyclopedia of Archaeal and Bacterial Type Strains, Phase II (KMG-II): from individual species to whole genera.</title>
        <authorList>
            <person name="Goeker M."/>
        </authorList>
    </citation>
    <scope>NUCLEOTIDE SEQUENCE [LARGE SCALE GENOMIC DNA]</scope>
    <source>
        <strain evidence="5 6">DSM 29057</strain>
    </source>
</reference>
<accession>A0A2P8FWW5</accession>
<gene>
    <name evidence="5" type="ORF">CLV60_110200</name>
</gene>
<dbReference type="Gene3D" id="3.40.50.1110">
    <property type="entry name" value="SGNH hydrolase"/>
    <property type="match status" value="2"/>
</dbReference>
<sequence>MLFRSISNVCLGLLLSIQVLAQSNQYVWWNPQTAAFPVVEGQAWLTKELKSPYDRLPARAEKQVRDVVWNLSNQSAGLMIRFRANSSDIKVRYVVGGKHALPHMPATGVSGVDLYAISSDGEWRWCAGKYAFGDTITYDFRNLSPNDNYHKHGREYRLFLPLYNSVKWLEIGTPQGTEFTPLAVRPDKPIVVYGTSIAQGACASRPGMAWTSILGRKMDRPLINLGFSGNGRLESEVVDLLGEIDAKVYVLDCLPNLTIRPDSKLGITKEEIKKRVISTVATLRQKRPDVPIALAEHAGYTDEDINPRSKHYYVEVNEVLKDAFATLKSQGFQNIYLIPKEEFGQTYESTVDGTHPTDLGMLQYADGYERHLRRILHEPSGEISTTRPVIQMRELHNYDWEKRHSEILELNRRASPSTVVIGNSITHFWGGLPKGPRAVGESSWGNTFGKNSVNMGYGWDRIENVLWRIYHGELDGFKPKQIIINIGTNNLGLNSDEEIVAGWKQLIEAIQYRQPQAQIIMMGIYPRRQQEQRVAALNDKLVQITGEADVLFVNPGKVFLKEDGKIDESLFSDGLHPNEKGYSLLGNAIKSFVK</sequence>
<dbReference type="InterPro" id="IPR036514">
    <property type="entry name" value="SGNH_hydro_sf"/>
</dbReference>
<dbReference type="EMBL" id="PYAS01000010">
    <property type="protein sequence ID" value="PSL26220.1"/>
    <property type="molecule type" value="Genomic_DNA"/>
</dbReference>
<evidence type="ECO:0000259" key="3">
    <source>
        <dbReference type="Pfam" id="PF14606"/>
    </source>
</evidence>
<proteinExistence type="predicted"/>
<dbReference type="RefSeq" id="WP_106597376.1">
    <property type="nucleotide sequence ID" value="NZ_PYAS01000010.1"/>
</dbReference>
<dbReference type="SUPFAM" id="SSF52266">
    <property type="entry name" value="SGNH hydrolase"/>
    <property type="match status" value="2"/>
</dbReference>
<evidence type="ECO:0000259" key="4">
    <source>
        <dbReference type="Pfam" id="PF14607"/>
    </source>
</evidence>
<evidence type="ECO:0000256" key="1">
    <source>
        <dbReference type="SAM" id="SignalP"/>
    </source>
</evidence>
<comment type="caution">
    <text evidence="5">The sequence shown here is derived from an EMBL/GenBank/DDBJ whole genome shotgun (WGS) entry which is preliminary data.</text>
</comment>
<name>A0A2P8FWW5_9BACT</name>
<dbReference type="PANTHER" id="PTHR30383">
    <property type="entry name" value="THIOESTERASE 1/PROTEASE 1/LYSOPHOSPHOLIPASE L1"/>
    <property type="match status" value="1"/>
</dbReference>
<protein>
    <submittedName>
        <fullName evidence="5">Lysophospholipase L1-like esterase</fullName>
    </submittedName>
</protein>
<keyword evidence="6" id="KW-1185">Reference proteome</keyword>
<dbReference type="AlphaFoldDB" id="A0A2P8FWW5"/>
<evidence type="ECO:0000259" key="2">
    <source>
        <dbReference type="Pfam" id="PF13472"/>
    </source>
</evidence>
<evidence type="ECO:0000313" key="5">
    <source>
        <dbReference type="EMBL" id="PSL26220.1"/>
    </source>
</evidence>
<dbReference type="Proteomes" id="UP000241964">
    <property type="component" value="Unassembled WGS sequence"/>
</dbReference>
<dbReference type="OrthoDB" id="5624617at2"/>
<feature type="domain" description="SGNH hydrolase-type esterase N-terminal" evidence="4">
    <location>
        <begin position="27"/>
        <end position="179"/>
    </location>
</feature>
<feature type="domain" description="SGNH hydrolase-type esterase" evidence="3">
    <location>
        <begin position="188"/>
        <end position="373"/>
    </location>
</feature>
<keyword evidence="1" id="KW-0732">Signal</keyword>
<dbReference type="Pfam" id="PF14607">
    <property type="entry name" value="GxDLY"/>
    <property type="match status" value="1"/>
</dbReference>
<dbReference type="Pfam" id="PF13472">
    <property type="entry name" value="Lipase_GDSL_2"/>
    <property type="match status" value="1"/>
</dbReference>
<dbReference type="InterPro" id="IPR032740">
    <property type="entry name" value="GxDLY"/>
</dbReference>
<dbReference type="GO" id="GO:0004622">
    <property type="term" value="F:phosphatidylcholine lysophospholipase activity"/>
    <property type="evidence" value="ECO:0007669"/>
    <property type="project" value="TreeGrafter"/>
</dbReference>
<dbReference type="Pfam" id="PF14606">
    <property type="entry name" value="Lipase_GDSL_3"/>
    <property type="match status" value="1"/>
</dbReference>
<evidence type="ECO:0000313" key="6">
    <source>
        <dbReference type="Proteomes" id="UP000241964"/>
    </source>
</evidence>
<feature type="signal peptide" evidence="1">
    <location>
        <begin position="1"/>
        <end position="21"/>
    </location>
</feature>